<organism evidence="2 3">
    <name type="scientific">Arabidopsis thaliana</name>
    <name type="common">Mouse-ear cress</name>
    <dbReference type="NCBI Taxonomy" id="3702"/>
    <lineage>
        <taxon>Eukaryota</taxon>
        <taxon>Viridiplantae</taxon>
        <taxon>Streptophyta</taxon>
        <taxon>Embryophyta</taxon>
        <taxon>Tracheophyta</taxon>
        <taxon>Spermatophyta</taxon>
        <taxon>Magnoliopsida</taxon>
        <taxon>eudicotyledons</taxon>
        <taxon>Gunneridae</taxon>
        <taxon>Pentapetalae</taxon>
        <taxon>rosids</taxon>
        <taxon>malvids</taxon>
        <taxon>Brassicales</taxon>
        <taxon>Brassicaceae</taxon>
        <taxon>Camelineae</taxon>
        <taxon>Arabidopsis</taxon>
    </lineage>
</organism>
<protein>
    <submittedName>
        <fullName evidence="2">(thale cress) hypothetical protein</fullName>
    </submittedName>
</protein>
<reference evidence="2 3" key="1">
    <citation type="submission" date="2020-09" db="EMBL/GenBank/DDBJ databases">
        <authorList>
            <person name="Ashkenazy H."/>
        </authorList>
    </citation>
    <scope>NUCLEOTIDE SEQUENCE [LARGE SCALE GENOMIC DNA]</scope>
    <source>
        <strain evidence="3">cv. Cdm-0</strain>
    </source>
</reference>
<dbReference type="AlphaFoldDB" id="A0A7G2ETF8"/>
<feature type="compositionally biased region" description="Pro residues" evidence="1">
    <location>
        <begin position="68"/>
        <end position="83"/>
    </location>
</feature>
<dbReference type="Proteomes" id="UP000516314">
    <property type="component" value="Chromosome 3"/>
</dbReference>
<evidence type="ECO:0000313" key="3">
    <source>
        <dbReference type="Proteomes" id="UP000516314"/>
    </source>
</evidence>
<feature type="region of interest" description="Disordered" evidence="1">
    <location>
        <begin position="1"/>
        <end position="84"/>
    </location>
</feature>
<gene>
    <name evidence="2" type="ORF">AT9943_LOCUS12565</name>
</gene>
<proteinExistence type="predicted"/>
<evidence type="ECO:0000313" key="2">
    <source>
        <dbReference type="EMBL" id="CAD5324683.1"/>
    </source>
</evidence>
<name>A0A7G2ETF8_ARATH</name>
<sequence length="258" mass="28906">MKTRGGGKRGRENGSKIPPNRPTSSQPVPVEPKTRASNRRPRGLRSQYAFTPANLPAPLQGSEHHPIAQPPTVPSVRDYPPPTQLFQESTLPEASLANLHDMLTQPGREKYTTVISPTFEPQTLWFVNCHKRERKILWNGSLGRYINGKRKYPGSSSTFTTLQSQLEEANRKIEEQATLQAHREAEALQVKAEQADIKRVASEQQAEIRHLRMVKKYLTETDPKFLAFLESADAIASASVDQTEDFQTATASQDPPQE</sequence>
<dbReference type="EMBL" id="LR881468">
    <property type="protein sequence ID" value="CAD5324683.1"/>
    <property type="molecule type" value="Genomic_DNA"/>
</dbReference>
<evidence type="ECO:0000256" key="1">
    <source>
        <dbReference type="SAM" id="MobiDB-lite"/>
    </source>
</evidence>
<accession>A0A7G2ETF8</accession>